<sequence length="118" mass="14035">MNRFVFKSTQYAMKTKLVHDVKNKTFKHEILNAKGNFVIKIQYKIIDGLFVLYHTEVPKEHRGHQLGHLIYQEVIDYLVKNDIKTALYCPFLVKCLKIYPNEKINIIRKLPSIEKLKF</sequence>
<dbReference type="EMBL" id="OU899034">
    <property type="protein sequence ID" value="CAH1710078.1"/>
    <property type="molecule type" value="Genomic_DNA"/>
</dbReference>
<name>A0A9P0IM99_APHGO</name>
<dbReference type="AlphaFoldDB" id="A0A9P0IM99"/>
<evidence type="ECO:0000256" key="1">
    <source>
        <dbReference type="ARBA" id="ARBA00006233"/>
    </source>
</evidence>
<dbReference type="PROSITE" id="PS51729">
    <property type="entry name" value="GNAT_YJDJ"/>
    <property type="match status" value="1"/>
</dbReference>
<keyword evidence="6" id="KW-1185">Reference proteome</keyword>
<dbReference type="Gene3D" id="3.40.630.30">
    <property type="match status" value="1"/>
</dbReference>
<evidence type="ECO:0000259" key="4">
    <source>
        <dbReference type="PROSITE" id="PS51729"/>
    </source>
</evidence>
<comment type="similarity">
    <text evidence="1">Belongs to the NATD1 family.</text>
</comment>
<accession>A0A9P0IM99</accession>
<dbReference type="Pfam" id="PF14542">
    <property type="entry name" value="Acetyltransf_CG"/>
    <property type="match status" value="1"/>
</dbReference>
<dbReference type="SUPFAM" id="SSF55729">
    <property type="entry name" value="Acyl-CoA N-acyltransferases (Nat)"/>
    <property type="match status" value="1"/>
</dbReference>
<dbReference type="InterPro" id="IPR031165">
    <property type="entry name" value="GNAT_YJDJ"/>
</dbReference>
<dbReference type="InterPro" id="IPR016181">
    <property type="entry name" value="Acyl_CoA_acyltransferase"/>
</dbReference>
<gene>
    <name evidence="5" type="ORF">APHIGO_LOCUS1053</name>
</gene>
<evidence type="ECO:0000313" key="6">
    <source>
        <dbReference type="Proteomes" id="UP001154329"/>
    </source>
</evidence>
<organism evidence="5 6">
    <name type="scientific">Aphis gossypii</name>
    <name type="common">Cotton aphid</name>
    <dbReference type="NCBI Taxonomy" id="80765"/>
    <lineage>
        <taxon>Eukaryota</taxon>
        <taxon>Metazoa</taxon>
        <taxon>Ecdysozoa</taxon>
        <taxon>Arthropoda</taxon>
        <taxon>Hexapoda</taxon>
        <taxon>Insecta</taxon>
        <taxon>Pterygota</taxon>
        <taxon>Neoptera</taxon>
        <taxon>Paraneoptera</taxon>
        <taxon>Hemiptera</taxon>
        <taxon>Sternorrhyncha</taxon>
        <taxon>Aphidomorpha</taxon>
        <taxon>Aphidoidea</taxon>
        <taxon>Aphididae</taxon>
        <taxon>Aphidini</taxon>
        <taxon>Aphis</taxon>
        <taxon>Aphis</taxon>
    </lineage>
</organism>
<evidence type="ECO:0000256" key="2">
    <source>
        <dbReference type="ARBA" id="ARBA00020243"/>
    </source>
</evidence>
<dbReference type="Proteomes" id="UP001154329">
    <property type="component" value="Chromosome 1"/>
</dbReference>
<protein>
    <recommendedName>
        <fullName evidence="2">Protein NATD1</fullName>
    </recommendedName>
    <alternativeName>
        <fullName evidence="3">N-acetyltransferase domain-containing protein 1</fullName>
    </alternativeName>
</protein>
<proteinExistence type="inferred from homology"/>
<reference evidence="5" key="1">
    <citation type="submission" date="2022-02" db="EMBL/GenBank/DDBJ databases">
        <authorList>
            <person name="King R."/>
        </authorList>
    </citation>
    <scope>NUCLEOTIDE SEQUENCE</scope>
</reference>
<evidence type="ECO:0000313" key="5">
    <source>
        <dbReference type="EMBL" id="CAH1710078.1"/>
    </source>
</evidence>
<reference evidence="5" key="2">
    <citation type="submission" date="2022-10" db="EMBL/GenBank/DDBJ databases">
        <authorList>
            <consortium name="ENA_rothamsted_submissions"/>
            <consortium name="culmorum"/>
            <person name="King R."/>
        </authorList>
    </citation>
    <scope>NUCLEOTIDE SEQUENCE</scope>
</reference>
<evidence type="ECO:0000256" key="3">
    <source>
        <dbReference type="ARBA" id="ARBA00031876"/>
    </source>
</evidence>
<feature type="domain" description="N-acetyltransferase" evidence="4">
    <location>
        <begin position="21"/>
        <end position="108"/>
    </location>
</feature>